<dbReference type="GO" id="GO:0005737">
    <property type="term" value="C:cytoplasm"/>
    <property type="evidence" value="ECO:0007669"/>
    <property type="project" value="UniProtKB-SubCell"/>
</dbReference>
<evidence type="ECO:0000256" key="2">
    <source>
        <dbReference type="ARBA" id="ARBA00004496"/>
    </source>
</evidence>
<evidence type="ECO:0000313" key="6">
    <source>
        <dbReference type="EMBL" id="KAG6470335.1"/>
    </source>
</evidence>
<feature type="region of interest" description="Disordered" evidence="5">
    <location>
        <begin position="171"/>
        <end position="196"/>
    </location>
</feature>
<feature type="compositionally biased region" description="Polar residues" evidence="5">
    <location>
        <begin position="713"/>
        <end position="726"/>
    </location>
</feature>
<accession>A0A8J5C124</accession>
<name>A0A8J5C124_ZINOF</name>
<dbReference type="GO" id="GO:0005634">
    <property type="term" value="C:nucleus"/>
    <property type="evidence" value="ECO:0007669"/>
    <property type="project" value="UniProtKB-SubCell"/>
</dbReference>
<feature type="region of interest" description="Disordered" evidence="5">
    <location>
        <begin position="713"/>
        <end position="740"/>
    </location>
</feature>
<evidence type="ECO:0000313" key="7">
    <source>
        <dbReference type="Proteomes" id="UP000734854"/>
    </source>
</evidence>
<organism evidence="6 7">
    <name type="scientific">Zingiber officinale</name>
    <name type="common">Ginger</name>
    <name type="synonym">Amomum zingiber</name>
    <dbReference type="NCBI Taxonomy" id="94328"/>
    <lineage>
        <taxon>Eukaryota</taxon>
        <taxon>Viridiplantae</taxon>
        <taxon>Streptophyta</taxon>
        <taxon>Embryophyta</taxon>
        <taxon>Tracheophyta</taxon>
        <taxon>Spermatophyta</taxon>
        <taxon>Magnoliopsida</taxon>
        <taxon>Liliopsida</taxon>
        <taxon>Zingiberales</taxon>
        <taxon>Zingiberaceae</taxon>
        <taxon>Zingiber</taxon>
    </lineage>
</organism>
<dbReference type="PANTHER" id="PTHR31250">
    <property type="entry name" value="IQ DOMAIN-CONTAINING PROTEIN IQM3"/>
    <property type="match status" value="1"/>
</dbReference>
<evidence type="ECO:0000256" key="4">
    <source>
        <dbReference type="ARBA" id="ARBA00023242"/>
    </source>
</evidence>
<evidence type="ECO:0000256" key="3">
    <source>
        <dbReference type="ARBA" id="ARBA00022490"/>
    </source>
</evidence>
<keyword evidence="3" id="KW-0963">Cytoplasm</keyword>
<gene>
    <name evidence="6" type="ORF">ZIOFF_071400</name>
</gene>
<dbReference type="PANTHER" id="PTHR31250:SF14">
    <property type="entry name" value="IQ DOMAIN-CONTAINING PROTEIN IQM2"/>
    <property type="match status" value="1"/>
</dbReference>
<feature type="compositionally biased region" description="Basic and acidic residues" evidence="5">
    <location>
        <begin position="181"/>
        <end position="194"/>
    </location>
</feature>
<comment type="subcellular location">
    <subcellularLocation>
        <location evidence="2">Cytoplasm</location>
    </subcellularLocation>
    <subcellularLocation>
        <location evidence="1">Nucleus</location>
    </subcellularLocation>
</comment>
<reference evidence="6 7" key="1">
    <citation type="submission" date="2020-08" db="EMBL/GenBank/DDBJ databases">
        <title>Plant Genome Project.</title>
        <authorList>
            <person name="Zhang R.-G."/>
        </authorList>
    </citation>
    <scope>NUCLEOTIDE SEQUENCE [LARGE SCALE GENOMIC DNA]</scope>
    <source>
        <tissue evidence="6">Rhizome</tissue>
    </source>
</reference>
<dbReference type="EMBL" id="JACMSC010000021">
    <property type="protein sequence ID" value="KAG6470335.1"/>
    <property type="molecule type" value="Genomic_DNA"/>
</dbReference>
<proteinExistence type="predicted"/>
<evidence type="ECO:0008006" key="8">
    <source>
        <dbReference type="Google" id="ProtNLM"/>
    </source>
</evidence>
<protein>
    <recommendedName>
        <fullName evidence="8">IQ domain-containing protein IQM2</fullName>
    </recommendedName>
</protein>
<dbReference type="InterPro" id="IPR044159">
    <property type="entry name" value="IQM"/>
</dbReference>
<keyword evidence="4" id="KW-0539">Nucleus</keyword>
<evidence type="ECO:0000256" key="1">
    <source>
        <dbReference type="ARBA" id="ARBA00004123"/>
    </source>
</evidence>
<evidence type="ECO:0000256" key="5">
    <source>
        <dbReference type="SAM" id="MobiDB-lite"/>
    </source>
</evidence>
<dbReference type="AlphaFoldDB" id="A0A8J5C124"/>
<dbReference type="Proteomes" id="UP000734854">
    <property type="component" value="Unassembled WGS sequence"/>
</dbReference>
<sequence length="740" mass="83608">MTVGVSCVAIETDGSVGCAGLWQDEERISGHVGHHEPHTPSKPAAAVTCRREEMADEMPWLQGKCKQVVFFERPHHLNSRKRAYKALHGHCCRDGEGPDQRTDDQLAGVGDLKAAMDPIISLIAKMGVPFSFPVAGYGAMFGGLQALRSLCSNARSTLYSIRMTQGSLSLNEGETDYSSVEPDKSKEPQDDPKSTRITHLRKRSRESILIEPGNPKHEAAVKLQKVYKSFRTRRQLADCAVLVEQRWWKLLDFAMLRRSSVSFFVIEKQESAVSRWSRAKCRAAKVGKGLSKDEKAQKLALQHWLEAIDPRHRYGHNLQFYYDRWLQCESMQPFFYWLDVGEGKEVNLEQQCTRSKLLQQCIKYLGPQEREAYEVIIEDGKFMHRQSKQVLDTSDGPKGAKWIFVLSTSKKLYVGQVNLLILLDVCKTCKYSDWGLTEIMYQKLQKKKGTFQHSSFLAGGATSAAGQLVVENGVLRVVWPHSGHYRPTQKNFEEFMIFLQDNNVDITNVKVSNSGTSFILQTTVKFNIYFLFKQKNPTEEDGDDYSRLRNNRSELNLVEVNASVSLETTVGFSHAVSGKSISNAVAKVSSFEPLNNTSQADPKLRAEGKLLEESLEEESEEVAEEYGARAIEENETLENSSHTDKLYIKGDEENSIPSEMILRRIHSKRSIESYQLGKKLSCRWTTGAGPRIGCVRDYPSELQFRALEQLNLSPRSPMKSRSNSPRLSKCHRPVTDAANT</sequence>
<comment type="caution">
    <text evidence="6">The sequence shown here is derived from an EMBL/GenBank/DDBJ whole genome shotgun (WGS) entry which is preliminary data.</text>
</comment>
<keyword evidence="7" id="KW-1185">Reference proteome</keyword>